<organism evidence="1 2">
    <name type="scientific">Trichogramma kaykai</name>
    <dbReference type="NCBI Taxonomy" id="54128"/>
    <lineage>
        <taxon>Eukaryota</taxon>
        <taxon>Metazoa</taxon>
        <taxon>Ecdysozoa</taxon>
        <taxon>Arthropoda</taxon>
        <taxon>Hexapoda</taxon>
        <taxon>Insecta</taxon>
        <taxon>Pterygota</taxon>
        <taxon>Neoptera</taxon>
        <taxon>Endopterygota</taxon>
        <taxon>Hymenoptera</taxon>
        <taxon>Apocrita</taxon>
        <taxon>Proctotrupomorpha</taxon>
        <taxon>Chalcidoidea</taxon>
        <taxon>Trichogrammatidae</taxon>
        <taxon>Trichogramma</taxon>
    </lineage>
</organism>
<accession>A0ABD2X8V2</accession>
<dbReference type="EMBL" id="JBJJXI010000044">
    <property type="protein sequence ID" value="KAL3401680.1"/>
    <property type="molecule type" value="Genomic_DNA"/>
</dbReference>
<evidence type="ECO:0000313" key="2">
    <source>
        <dbReference type="Proteomes" id="UP001627154"/>
    </source>
</evidence>
<keyword evidence="2" id="KW-1185">Reference proteome</keyword>
<protein>
    <submittedName>
        <fullName evidence="1">Uncharacterized protein</fullName>
    </submittedName>
</protein>
<dbReference type="AlphaFoldDB" id="A0ABD2X8V2"/>
<reference evidence="1 2" key="1">
    <citation type="journal article" date="2024" name="bioRxiv">
        <title>A reference genome for Trichogramma kaykai: A tiny desert-dwelling parasitoid wasp with competing sex-ratio distorters.</title>
        <authorList>
            <person name="Culotta J."/>
            <person name="Lindsey A.R."/>
        </authorList>
    </citation>
    <scope>NUCLEOTIDE SEQUENCE [LARGE SCALE GENOMIC DNA]</scope>
    <source>
        <strain evidence="1 2">KSX58</strain>
    </source>
</reference>
<dbReference type="Proteomes" id="UP001627154">
    <property type="component" value="Unassembled WGS sequence"/>
</dbReference>
<gene>
    <name evidence="1" type="ORF">TKK_005248</name>
</gene>
<proteinExistence type="predicted"/>
<name>A0ABD2X8V2_9HYME</name>
<evidence type="ECO:0000313" key="1">
    <source>
        <dbReference type="EMBL" id="KAL3401680.1"/>
    </source>
</evidence>
<sequence length="108" mass="12579">MMKKEVEMETMKNFNSIRGAYTKIAVMSKKVTFFSFYTEVFFFGSSYHDPLTLYTYIFFLIKSRERGGVASSKPHIELVQSAKHRGNHRWQLLVISSRHQIYASLDAA</sequence>
<comment type="caution">
    <text evidence="1">The sequence shown here is derived from an EMBL/GenBank/DDBJ whole genome shotgun (WGS) entry which is preliminary data.</text>
</comment>